<dbReference type="InterPro" id="IPR002397">
    <property type="entry name" value="Cyt_P450_B"/>
</dbReference>
<dbReference type="EMBL" id="BAAAHH010000004">
    <property type="protein sequence ID" value="GAA0943302.1"/>
    <property type="molecule type" value="Genomic_DNA"/>
</dbReference>
<evidence type="ECO:0000313" key="3">
    <source>
        <dbReference type="EMBL" id="GAA0943302.1"/>
    </source>
</evidence>
<dbReference type="Gene3D" id="1.10.630.10">
    <property type="entry name" value="Cytochrome P450"/>
    <property type="match status" value="1"/>
</dbReference>
<dbReference type="InterPro" id="IPR001128">
    <property type="entry name" value="Cyt_P450"/>
</dbReference>
<dbReference type="InterPro" id="IPR036396">
    <property type="entry name" value="Cyt_P450_sf"/>
</dbReference>
<keyword evidence="2" id="KW-0503">Monooxygenase</keyword>
<accession>A0ABN1QIW1</accession>
<sequence length="423" mass="46491">MRTPRRFIGMEDFPAVSETTIGAAMSTLPAFPFTADHPLHLSPLLGEARAGRVPIRVQLGHGDPAWLVTSYDDARFVLSSPAFGRDPERAGIPAGRVAGVTPMDPASQTLLTVDPPDHTRLRRFVYRTFTPRRVEQLRAGTQRIADRLIDAMIEAGPPADLVQGFGLDLPIEVICDLLGVPATDRARFVAWLDALLSTSGLTMEEMQTSITEMNAYLADLAARRVHEPTGDLTGALVRERIEGDRLTDDEVNNLLRALLSAGHETTASQIPNFVFLLLRSGDYARLVADPGLVPTAVEELLRYVPLITQGSMTRFVLEEVEVGGVLLRRGEQVLVELAAANRDTETFPDGETLDIGRRNNPHIAFGHGLHRCVGAALARMELQVALSTLTTRLPGLRLTDPPDQVPWDTERFVRRAKKLLVTW</sequence>
<keyword evidence="2" id="KW-0479">Metal-binding</keyword>
<evidence type="ECO:0000256" key="1">
    <source>
        <dbReference type="ARBA" id="ARBA00010617"/>
    </source>
</evidence>
<dbReference type="CDD" id="cd11031">
    <property type="entry name" value="Cyp158A-like"/>
    <property type="match status" value="1"/>
</dbReference>
<keyword evidence="2" id="KW-0408">Iron</keyword>
<comment type="caution">
    <text evidence="3">The sequence shown here is derived from an EMBL/GenBank/DDBJ whole genome shotgun (WGS) entry which is preliminary data.</text>
</comment>
<dbReference type="PRINTS" id="PR00359">
    <property type="entry name" value="BP450"/>
</dbReference>
<dbReference type="Proteomes" id="UP001500665">
    <property type="component" value="Unassembled WGS sequence"/>
</dbReference>
<dbReference type="PANTHER" id="PTHR46696">
    <property type="entry name" value="P450, PUTATIVE (EUROFUNG)-RELATED"/>
    <property type="match status" value="1"/>
</dbReference>
<evidence type="ECO:0000256" key="2">
    <source>
        <dbReference type="RuleBase" id="RU000461"/>
    </source>
</evidence>
<gene>
    <name evidence="3" type="ORF">GCM10009550_15210</name>
</gene>
<dbReference type="PANTHER" id="PTHR46696:SF6">
    <property type="entry name" value="P450, PUTATIVE (EUROFUNG)-RELATED"/>
    <property type="match status" value="1"/>
</dbReference>
<protein>
    <submittedName>
        <fullName evidence="3">Cytochrome P450</fullName>
    </submittedName>
</protein>
<dbReference type="Pfam" id="PF00067">
    <property type="entry name" value="p450"/>
    <property type="match status" value="1"/>
</dbReference>
<dbReference type="SUPFAM" id="SSF48264">
    <property type="entry name" value="Cytochrome P450"/>
    <property type="match status" value="1"/>
</dbReference>
<proteinExistence type="inferred from homology"/>
<reference evidence="3 4" key="1">
    <citation type="journal article" date="2019" name="Int. J. Syst. Evol. Microbiol.">
        <title>The Global Catalogue of Microorganisms (GCM) 10K type strain sequencing project: providing services to taxonomists for standard genome sequencing and annotation.</title>
        <authorList>
            <consortium name="The Broad Institute Genomics Platform"/>
            <consortium name="The Broad Institute Genome Sequencing Center for Infectious Disease"/>
            <person name="Wu L."/>
            <person name="Ma J."/>
        </authorList>
    </citation>
    <scope>NUCLEOTIDE SEQUENCE [LARGE SCALE GENOMIC DNA]</scope>
    <source>
        <strain evidence="3 4">JCM 10696</strain>
    </source>
</reference>
<dbReference type="PROSITE" id="PS00086">
    <property type="entry name" value="CYTOCHROME_P450"/>
    <property type="match status" value="1"/>
</dbReference>
<organism evidence="3 4">
    <name type="scientific">Actinocorallia libanotica</name>
    <dbReference type="NCBI Taxonomy" id="46162"/>
    <lineage>
        <taxon>Bacteria</taxon>
        <taxon>Bacillati</taxon>
        <taxon>Actinomycetota</taxon>
        <taxon>Actinomycetes</taxon>
        <taxon>Streptosporangiales</taxon>
        <taxon>Thermomonosporaceae</taxon>
        <taxon>Actinocorallia</taxon>
    </lineage>
</organism>
<keyword evidence="4" id="KW-1185">Reference proteome</keyword>
<dbReference type="InterPro" id="IPR017972">
    <property type="entry name" value="Cyt_P450_CS"/>
</dbReference>
<comment type="similarity">
    <text evidence="1 2">Belongs to the cytochrome P450 family.</text>
</comment>
<keyword evidence="2" id="KW-0349">Heme</keyword>
<keyword evidence="2" id="KW-0560">Oxidoreductase</keyword>
<dbReference type="PRINTS" id="PR00385">
    <property type="entry name" value="P450"/>
</dbReference>
<evidence type="ECO:0000313" key="4">
    <source>
        <dbReference type="Proteomes" id="UP001500665"/>
    </source>
</evidence>
<name>A0ABN1QIW1_9ACTN</name>